<dbReference type="Pfam" id="PF12643">
    <property type="entry name" value="MazG-like"/>
    <property type="match status" value="1"/>
</dbReference>
<evidence type="ECO:0000313" key="2">
    <source>
        <dbReference type="Proteomes" id="UP001164803"/>
    </source>
</evidence>
<accession>A0ABY6Z261</accession>
<dbReference type="Proteomes" id="UP001164803">
    <property type="component" value="Chromosome"/>
</dbReference>
<dbReference type="RefSeq" id="WP_268044414.1">
    <property type="nucleotide sequence ID" value="NZ_CP104064.1"/>
</dbReference>
<gene>
    <name evidence="1" type="ORF">NZD86_22995</name>
</gene>
<dbReference type="InterPro" id="IPR025984">
    <property type="entry name" value="DCTPP"/>
</dbReference>
<protein>
    <submittedName>
        <fullName evidence="1">MazG-like family protein</fullName>
    </submittedName>
</protein>
<evidence type="ECO:0000313" key="1">
    <source>
        <dbReference type="EMBL" id="WAH36987.1"/>
    </source>
</evidence>
<sequence length="101" mass="11335">MADVESHIDLTRKLQTVEHDRIELVQQAVEVLRSIQSGNEGELTEALSGVVGLAYLLGVQMGVPPHRIDHGIVNSFRIAAEVDDKRHTDLTEVIRYLSDRY</sequence>
<reference evidence="1" key="1">
    <citation type="submission" date="2022-08" db="EMBL/GenBank/DDBJ databases">
        <title>Alicyclobacillus dauci DSM2870, complete genome.</title>
        <authorList>
            <person name="Wang Q."/>
            <person name="Cai R."/>
            <person name="Wang Z."/>
        </authorList>
    </citation>
    <scope>NUCLEOTIDE SEQUENCE</scope>
    <source>
        <strain evidence="1">DSM 28700</strain>
    </source>
</reference>
<keyword evidence="2" id="KW-1185">Reference proteome</keyword>
<organism evidence="1 2">
    <name type="scientific">Alicyclobacillus dauci</name>
    <dbReference type="NCBI Taxonomy" id="1475485"/>
    <lineage>
        <taxon>Bacteria</taxon>
        <taxon>Bacillati</taxon>
        <taxon>Bacillota</taxon>
        <taxon>Bacilli</taxon>
        <taxon>Bacillales</taxon>
        <taxon>Alicyclobacillaceae</taxon>
        <taxon>Alicyclobacillus</taxon>
    </lineage>
</organism>
<name>A0ABY6Z261_9BACL</name>
<dbReference type="EMBL" id="CP104064">
    <property type="protein sequence ID" value="WAH36987.1"/>
    <property type="molecule type" value="Genomic_DNA"/>
</dbReference>
<proteinExistence type="predicted"/>